<accession>A0A6I4ZVQ3</accession>
<evidence type="ECO:0000313" key="1">
    <source>
        <dbReference type="EMBL" id="MYL32050.1"/>
    </source>
</evidence>
<gene>
    <name evidence="1" type="ORF">GLW05_00325</name>
</gene>
<dbReference type="OrthoDB" id="1956227at2"/>
<dbReference type="EMBL" id="WMEQ01000001">
    <property type="protein sequence ID" value="MYL32050.1"/>
    <property type="molecule type" value="Genomic_DNA"/>
</dbReference>
<organism evidence="1 2">
    <name type="scientific">Pontibacillus yanchengensis</name>
    <dbReference type="NCBI Taxonomy" id="462910"/>
    <lineage>
        <taxon>Bacteria</taxon>
        <taxon>Bacillati</taxon>
        <taxon>Bacillota</taxon>
        <taxon>Bacilli</taxon>
        <taxon>Bacillales</taxon>
        <taxon>Bacillaceae</taxon>
        <taxon>Pontibacillus</taxon>
    </lineage>
</organism>
<evidence type="ECO:0000313" key="2">
    <source>
        <dbReference type="Proteomes" id="UP000468638"/>
    </source>
</evidence>
<dbReference type="Proteomes" id="UP000468638">
    <property type="component" value="Unassembled WGS sequence"/>
</dbReference>
<sequence length="48" mass="4929">MSIGTGLGLVFGLLLFDQLAPGLPIGFMLGIGIGAGLDEDARKKDKVI</sequence>
<comment type="caution">
    <text evidence="1">The sequence shown here is derived from an EMBL/GenBank/DDBJ whole genome shotgun (WGS) entry which is preliminary data.</text>
</comment>
<name>A0A6I4ZVQ3_9BACI</name>
<dbReference type="AlphaFoldDB" id="A0A6I4ZVQ3"/>
<proteinExistence type="predicted"/>
<reference evidence="1 2" key="1">
    <citation type="submission" date="2019-11" db="EMBL/GenBank/DDBJ databases">
        <title>Genome sequences of 17 halophilic strains isolated from different environments.</title>
        <authorList>
            <person name="Furrow R.E."/>
        </authorList>
    </citation>
    <scope>NUCLEOTIDE SEQUENCE [LARGE SCALE GENOMIC DNA]</scope>
    <source>
        <strain evidence="1 2">22514_16_FS</strain>
    </source>
</reference>
<protein>
    <submittedName>
        <fullName evidence="1">Glycine zipper family protein</fullName>
    </submittedName>
</protein>